<feature type="region of interest" description="Disordered" evidence="3">
    <location>
        <begin position="1154"/>
        <end position="1173"/>
    </location>
</feature>
<dbReference type="EMBL" id="CP022423">
    <property type="protein sequence ID" value="ASM77413.1"/>
    <property type="molecule type" value="Genomic_DNA"/>
</dbReference>
<dbReference type="PROSITE" id="PS00330">
    <property type="entry name" value="HEMOLYSIN_CALCIUM"/>
    <property type="match status" value="7"/>
</dbReference>
<keyword evidence="5" id="KW-1185">Reference proteome</keyword>
<feature type="compositionally biased region" description="Polar residues" evidence="3">
    <location>
        <begin position="683"/>
        <end position="706"/>
    </location>
</feature>
<evidence type="ECO:0000256" key="3">
    <source>
        <dbReference type="SAM" id="MobiDB-lite"/>
    </source>
</evidence>
<dbReference type="PANTHER" id="PTHR38340">
    <property type="entry name" value="S-LAYER PROTEIN"/>
    <property type="match status" value="1"/>
</dbReference>
<dbReference type="PRINTS" id="PR00313">
    <property type="entry name" value="CABNDNGRPT"/>
</dbReference>
<dbReference type="Pfam" id="PF00353">
    <property type="entry name" value="HemolysinCabind"/>
    <property type="match status" value="11"/>
</dbReference>
<dbReference type="InterPro" id="IPR050557">
    <property type="entry name" value="RTX_toxin/Mannuronan_C5-epim"/>
</dbReference>
<dbReference type="InterPro" id="IPR001343">
    <property type="entry name" value="Hemolysn_Ca-bd"/>
</dbReference>
<dbReference type="SUPFAM" id="SSF51120">
    <property type="entry name" value="beta-Roll"/>
    <property type="match status" value="6"/>
</dbReference>
<name>A0A221KF40_VITFI</name>
<sequence length="1366" mass="139594">MGWGGFLESTVIMKTRYTPPVLAEGSTSDNDTLLGTLGKDTLDGGLGADTMTGLGGHDLYYVDNALDQIVEQAGGGIDTVSASVSYTLGTQVERLVLTGNANLNGTGNELNNIITGNTSANVLSGGAGNDSLKGGGGADTLLGGDGNDTLNASQNAGGTVDGGMGTDTFVMDRSDLSTGVSWNSGISINGVSVTGVERFVLSTGSGNDSINNARNATNDDIRTNAGSDTIYSGSGNDTLYTGSGNDDIWIDIFTSTSTSPTYETDRDVVNAGSGNDTILGASGYDTIDGGDGYDRVAISLSDLSSTSSIAWYWSPTSNASNGTRVDANSTWDSVNALVTYGKQFQLFSGTSLGASLSNIERLDVIAGTGANDLIFDLNTGAGSSTAAYLRYYNGSAGIDTFFANWSNTTTAVNWSKGGMLSTRVSSDYVTVSNMERLLLSTGSGNDSINNSNNATNDDIRTNAGNDTIYSGSGNDTLYAGSGNDDILIDIFTSTSTSPTYETDRDVVNAGSGDDTIVGASGYDTIDGGDGDDRVAISLSDLSSTSSIAWYWSPTSNASNGTRVDANSTWDSVNALVTYGKQFQLFSGTSLGASLSNIERLDVIAGTGANDLIFDLNTGAGSSTAAYLRYYNGSAGIDTFFANWSNTTTAVNWSKGGMLFTRVGSGSVTVSNMERLLLSTGSGNDRIDNSSNATNDDIRTNAGNDTIYSGGGNDTLDAGAGNDLIVVDTSTSTSTSPAYETDRDVVNAGSGDDAILSASGRDTIDGGDGDDRVAISLSDLSSTSSTSSIAWYWSPTSNASNGTRVDANSTWDSVNALVTTGKQFQLFNGTAFGASLSNIEHIGVTGTGANDLIFDLDTGANTSATGPSRSHSGGTGTDTFFANWSNTTSAVNWSSGGMASTLVGSGSVTVSSMERLLLSTGSGNDSINNYYNYTSDDIRTNAGNDTIYSGGGNDSIDAGAGNDQLYLSPSTTYATPDVDQVNAGSGDDTILGASGRDTIDGGDGDDRVVISLSDLSSTSSIAWYWSPTSNAINGTRVDANSTWDSVNALVTTGKQFQLFSGAFPGASLSNIEHIGVTGTGANDLIFDLDTGANTSATGPSRSHSGGTGTDTFFANWSNTTSAVNWISGGMASTLVGSGSVTVSSMERILLSTGSGNDRIDNSSNATNDDIRTNAGNDTLYGGGGNDILDAGAGNDLLTGGSGSDTLMGGSGSDTLFLADSERDRVMLTSLDGSDTLTGFTSGSDVISLQQSAMAIRIGNSDATVDGGIVISNPDGDGFDAAAELVIFTSNISGSLNATSAANLIGSTNTDYLTGQQALFAVDNGIDSQLYLFTSTGNDATVSADELTLLTTLTGTASTAVGDYVFSL</sequence>
<dbReference type="OrthoDB" id="8607307at2"/>
<dbReference type="Gene3D" id="2.150.10.10">
    <property type="entry name" value="Serralysin-like metalloprotease, C-terminal"/>
    <property type="match status" value="6"/>
</dbReference>
<dbReference type="KEGG" id="vff:VITFI_CDS1635"/>
<protein>
    <recommendedName>
        <fullName evidence="6">Calcium-binding protein</fullName>
    </recommendedName>
</protein>
<evidence type="ECO:0008006" key="6">
    <source>
        <dbReference type="Google" id="ProtNLM"/>
    </source>
</evidence>
<comment type="subcellular location">
    <subcellularLocation>
        <location evidence="1">Secreted</location>
    </subcellularLocation>
</comment>
<keyword evidence="2" id="KW-0964">Secreted</keyword>
<dbReference type="GO" id="GO:0005509">
    <property type="term" value="F:calcium ion binding"/>
    <property type="evidence" value="ECO:0007669"/>
    <property type="project" value="InterPro"/>
</dbReference>
<gene>
    <name evidence="4" type="ORF">VITFI_CDS1635</name>
</gene>
<evidence type="ECO:0000313" key="5">
    <source>
        <dbReference type="Proteomes" id="UP000199729"/>
    </source>
</evidence>
<proteinExistence type="predicted"/>
<dbReference type="PANTHER" id="PTHR38340:SF1">
    <property type="entry name" value="S-LAYER PROTEIN"/>
    <property type="match status" value="1"/>
</dbReference>
<evidence type="ECO:0000256" key="2">
    <source>
        <dbReference type="ARBA" id="ARBA00022525"/>
    </source>
</evidence>
<organism evidence="4 5">
    <name type="scientific">Vitreoscilla filiformis</name>
    <dbReference type="NCBI Taxonomy" id="63"/>
    <lineage>
        <taxon>Bacteria</taxon>
        <taxon>Pseudomonadati</taxon>
        <taxon>Pseudomonadota</taxon>
        <taxon>Betaproteobacteria</taxon>
        <taxon>Neisseriales</taxon>
        <taxon>Neisseriaceae</taxon>
        <taxon>Vitreoscilla</taxon>
    </lineage>
</organism>
<evidence type="ECO:0000256" key="1">
    <source>
        <dbReference type="ARBA" id="ARBA00004613"/>
    </source>
</evidence>
<feature type="region of interest" description="Disordered" evidence="3">
    <location>
        <begin position="683"/>
        <end position="709"/>
    </location>
</feature>
<feature type="compositionally biased region" description="Polar residues" evidence="3">
    <location>
        <begin position="1154"/>
        <end position="1166"/>
    </location>
</feature>
<dbReference type="GO" id="GO:0005576">
    <property type="term" value="C:extracellular region"/>
    <property type="evidence" value="ECO:0007669"/>
    <property type="project" value="UniProtKB-SubCell"/>
</dbReference>
<dbReference type="InterPro" id="IPR018511">
    <property type="entry name" value="Hemolysin-typ_Ca-bd_CS"/>
</dbReference>
<reference evidence="4 5" key="1">
    <citation type="submission" date="2017-07" db="EMBL/GenBank/DDBJ databases">
        <title>Complete Genome Sequence of the cosmetic ferment Vitreoscilla filiformis (ATCC15551).</title>
        <authorList>
            <person name="Contreras S."/>
            <person name="Sagory-Zalkind P."/>
            <person name="Blanquart H."/>
            <person name="Iltis A."/>
            <person name="Morand S.C."/>
        </authorList>
    </citation>
    <scope>NUCLEOTIDE SEQUENCE [LARGE SCALE GENOMIC DNA]</scope>
    <source>
        <strain evidence="4 5">ATCC 15551</strain>
    </source>
</reference>
<accession>A0A221KF40</accession>
<evidence type="ECO:0000313" key="4">
    <source>
        <dbReference type="EMBL" id="ASM77413.1"/>
    </source>
</evidence>
<dbReference type="InterPro" id="IPR011049">
    <property type="entry name" value="Serralysin-like_metalloprot_C"/>
</dbReference>
<dbReference type="Proteomes" id="UP000199729">
    <property type="component" value="Chromosome"/>
</dbReference>